<name>A0ACA9KWG4_9GLOM</name>
<keyword evidence="2" id="KW-1185">Reference proteome</keyword>
<evidence type="ECO:0000313" key="2">
    <source>
        <dbReference type="Proteomes" id="UP000789702"/>
    </source>
</evidence>
<dbReference type="Proteomes" id="UP000789702">
    <property type="component" value="Unassembled WGS sequence"/>
</dbReference>
<sequence>MSLYKLQNKTFDINAKHRYLNFTAYYFDRKQFNSLVEKYFKSDKNPFRYIKYQYERNYNPHQDQLDIHIQGLLILKDATRIGNYLKAGEKNRKKDSISGVKGLLEMNKTHFEGIASIEDSVLYTGKDYNKCSLHHKKPINPNDPKSKIILDGDELDNGELDDELDDYEPNDEIDDELEDFEPDYYDENIIDFLNLFSSKNTSELKMMKIKYLEHEHRGIEVKSDID</sequence>
<comment type="caution">
    <text evidence="1">The sequence shown here is derived from an EMBL/GenBank/DDBJ whole genome shotgun (WGS) entry which is preliminary data.</text>
</comment>
<reference evidence="1" key="1">
    <citation type="submission" date="2021-06" db="EMBL/GenBank/DDBJ databases">
        <authorList>
            <person name="Kallberg Y."/>
            <person name="Tangrot J."/>
            <person name="Rosling A."/>
        </authorList>
    </citation>
    <scope>NUCLEOTIDE SEQUENCE</scope>
    <source>
        <strain evidence="1">IL203A</strain>
    </source>
</reference>
<accession>A0ACA9KWG4</accession>
<dbReference type="EMBL" id="CAJVPU010002094">
    <property type="protein sequence ID" value="CAG8494908.1"/>
    <property type="molecule type" value="Genomic_DNA"/>
</dbReference>
<organism evidence="1 2">
    <name type="scientific">Dentiscutata heterogama</name>
    <dbReference type="NCBI Taxonomy" id="1316150"/>
    <lineage>
        <taxon>Eukaryota</taxon>
        <taxon>Fungi</taxon>
        <taxon>Fungi incertae sedis</taxon>
        <taxon>Mucoromycota</taxon>
        <taxon>Glomeromycotina</taxon>
        <taxon>Glomeromycetes</taxon>
        <taxon>Diversisporales</taxon>
        <taxon>Gigasporaceae</taxon>
        <taxon>Dentiscutata</taxon>
    </lineage>
</organism>
<proteinExistence type="predicted"/>
<gene>
    <name evidence="1" type="ORF">DHETER_LOCUS2730</name>
</gene>
<protein>
    <submittedName>
        <fullName evidence="1">15711_t:CDS:1</fullName>
    </submittedName>
</protein>
<evidence type="ECO:0000313" key="1">
    <source>
        <dbReference type="EMBL" id="CAG8494908.1"/>
    </source>
</evidence>